<sequence length="153" mass="17042">MVFADRQKSEDELQLLWREMNAMKAKAAMPLELPPPCFHDMQGEFLRYNSRKAILVGFPVLAKQLNPIGVMQGGYIAAAFDNTLGPLSYLAAQKPAVTLDMTQTYLRAAKLDERIYCEAEVVARGLKTLYMTASLFDARGKLVATAQTQILIL</sequence>
<dbReference type="STRING" id="869212.Turpa_2844"/>
<dbReference type="Pfam" id="PF03061">
    <property type="entry name" value="4HBT"/>
    <property type="match status" value="1"/>
</dbReference>
<dbReference type="AlphaFoldDB" id="I4B876"/>
<dbReference type="Gene3D" id="3.10.129.10">
    <property type="entry name" value="Hotdog Thioesterase"/>
    <property type="match status" value="1"/>
</dbReference>
<dbReference type="CDD" id="cd03443">
    <property type="entry name" value="PaaI_thioesterase"/>
    <property type="match status" value="1"/>
</dbReference>
<gene>
    <name evidence="4" type="ordered locus">Turpa_2844</name>
</gene>
<protein>
    <submittedName>
        <fullName evidence="4">Phenylacetic acid degradation-related protein</fullName>
    </submittedName>
</protein>
<dbReference type="NCBIfam" id="TIGR00369">
    <property type="entry name" value="unchar_dom_1"/>
    <property type="match status" value="1"/>
</dbReference>
<feature type="domain" description="Thioesterase" evidence="3">
    <location>
        <begin position="69"/>
        <end position="143"/>
    </location>
</feature>
<keyword evidence="2" id="KW-0378">Hydrolase</keyword>
<dbReference type="RefSeq" id="WP_014803985.1">
    <property type="nucleotide sequence ID" value="NC_018020.1"/>
</dbReference>
<dbReference type="HOGENOM" id="CLU_089876_10_0_12"/>
<dbReference type="InterPro" id="IPR006683">
    <property type="entry name" value="Thioestr_dom"/>
</dbReference>
<accession>I4B876</accession>
<keyword evidence="5" id="KW-1185">Reference proteome</keyword>
<dbReference type="OrthoDB" id="9813282at2"/>
<evidence type="ECO:0000313" key="4">
    <source>
        <dbReference type="EMBL" id="AFM13483.1"/>
    </source>
</evidence>
<dbReference type="PANTHER" id="PTHR21660:SF1">
    <property type="entry name" value="ACYL-COENZYME A THIOESTERASE 13"/>
    <property type="match status" value="1"/>
</dbReference>
<dbReference type="GO" id="GO:0047617">
    <property type="term" value="F:fatty acyl-CoA hydrolase activity"/>
    <property type="evidence" value="ECO:0007669"/>
    <property type="project" value="InterPro"/>
</dbReference>
<dbReference type="InterPro" id="IPR039298">
    <property type="entry name" value="ACOT13"/>
</dbReference>
<name>I4B876_TURPD</name>
<evidence type="ECO:0000256" key="2">
    <source>
        <dbReference type="ARBA" id="ARBA00022801"/>
    </source>
</evidence>
<proteinExistence type="inferred from homology"/>
<dbReference type="SUPFAM" id="SSF54637">
    <property type="entry name" value="Thioesterase/thiol ester dehydrase-isomerase"/>
    <property type="match status" value="1"/>
</dbReference>
<dbReference type="Proteomes" id="UP000006048">
    <property type="component" value="Chromosome"/>
</dbReference>
<evidence type="ECO:0000256" key="1">
    <source>
        <dbReference type="ARBA" id="ARBA00008324"/>
    </source>
</evidence>
<evidence type="ECO:0000259" key="3">
    <source>
        <dbReference type="Pfam" id="PF03061"/>
    </source>
</evidence>
<evidence type="ECO:0000313" key="5">
    <source>
        <dbReference type="Proteomes" id="UP000006048"/>
    </source>
</evidence>
<organism evidence="4 5">
    <name type="scientific">Turneriella parva (strain ATCC BAA-1111 / DSM 21527 / NCTC 11395 / H)</name>
    <name type="common">Leptospira parva</name>
    <dbReference type="NCBI Taxonomy" id="869212"/>
    <lineage>
        <taxon>Bacteria</taxon>
        <taxon>Pseudomonadati</taxon>
        <taxon>Spirochaetota</taxon>
        <taxon>Spirochaetia</taxon>
        <taxon>Leptospirales</taxon>
        <taxon>Leptospiraceae</taxon>
        <taxon>Turneriella</taxon>
    </lineage>
</organism>
<dbReference type="InterPro" id="IPR003736">
    <property type="entry name" value="PAAI_dom"/>
</dbReference>
<comment type="similarity">
    <text evidence="1">Belongs to the thioesterase PaaI family.</text>
</comment>
<dbReference type="PANTHER" id="PTHR21660">
    <property type="entry name" value="THIOESTERASE SUPERFAMILY MEMBER-RELATED"/>
    <property type="match status" value="1"/>
</dbReference>
<reference evidence="4 5" key="1">
    <citation type="submission" date="2012-06" db="EMBL/GenBank/DDBJ databases">
        <title>The complete chromosome of genome of Turneriella parva DSM 21527.</title>
        <authorList>
            <consortium name="US DOE Joint Genome Institute (JGI-PGF)"/>
            <person name="Lucas S."/>
            <person name="Han J."/>
            <person name="Lapidus A."/>
            <person name="Bruce D."/>
            <person name="Goodwin L."/>
            <person name="Pitluck S."/>
            <person name="Peters L."/>
            <person name="Kyrpides N."/>
            <person name="Mavromatis K."/>
            <person name="Ivanova N."/>
            <person name="Mikhailova N."/>
            <person name="Chertkov O."/>
            <person name="Detter J.C."/>
            <person name="Tapia R."/>
            <person name="Han C."/>
            <person name="Land M."/>
            <person name="Hauser L."/>
            <person name="Markowitz V."/>
            <person name="Cheng J.-F."/>
            <person name="Hugenholtz P."/>
            <person name="Woyke T."/>
            <person name="Wu D."/>
            <person name="Gronow S."/>
            <person name="Wellnitz S."/>
            <person name="Brambilla E."/>
            <person name="Klenk H.-P."/>
            <person name="Eisen J.A."/>
        </authorList>
    </citation>
    <scope>NUCLEOTIDE SEQUENCE [LARGE SCALE GENOMIC DNA]</scope>
    <source>
        <strain evidence="5">ATCC BAA-1111 / DSM 21527 / NCTC 11395 / H</strain>
    </source>
</reference>
<dbReference type="EMBL" id="CP002959">
    <property type="protein sequence ID" value="AFM13483.1"/>
    <property type="molecule type" value="Genomic_DNA"/>
</dbReference>
<dbReference type="InterPro" id="IPR029069">
    <property type="entry name" value="HotDog_dom_sf"/>
</dbReference>
<dbReference type="KEGG" id="tpx:Turpa_2844"/>